<protein>
    <submittedName>
        <fullName evidence="1">Uncharacterized protein</fullName>
    </submittedName>
</protein>
<dbReference type="AlphaFoldDB" id="G3HH80"/>
<accession>G3HH80</accession>
<sequence length="50" mass="5473">MDETCPEIPCDCELRANAAFLVQYPSHSIPEIQGLIKRLINATCSPGLLT</sequence>
<reference evidence="2" key="1">
    <citation type="journal article" date="2011" name="Nat. Biotechnol.">
        <title>The genomic sequence of the Chinese hamster ovary (CHO)-K1 cell line.</title>
        <authorList>
            <person name="Xu X."/>
            <person name="Nagarajan H."/>
            <person name="Lewis N.E."/>
            <person name="Pan S."/>
            <person name="Cai Z."/>
            <person name="Liu X."/>
            <person name="Chen W."/>
            <person name="Xie M."/>
            <person name="Wang W."/>
            <person name="Hammond S."/>
            <person name="Andersen M.R."/>
            <person name="Neff N."/>
            <person name="Passarelli B."/>
            <person name="Koh W."/>
            <person name="Fan H.C."/>
            <person name="Wang J."/>
            <person name="Gui Y."/>
            <person name="Lee K.H."/>
            <person name="Betenbaugh M.J."/>
            <person name="Quake S.R."/>
            <person name="Famili I."/>
            <person name="Palsson B.O."/>
            <person name="Wang J."/>
        </authorList>
    </citation>
    <scope>NUCLEOTIDE SEQUENCE [LARGE SCALE GENOMIC DNA]</scope>
    <source>
        <strain evidence="2">CHO K1 cell line</strain>
    </source>
</reference>
<dbReference type="InParanoid" id="G3HH80"/>
<name>G3HH80_CRIGR</name>
<gene>
    <name evidence="1" type="ORF">I79_009978</name>
</gene>
<evidence type="ECO:0000313" key="2">
    <source>
        <dbReference type="Proteomes" id="UP000001075"/>
    </source>
</evidence>
<proteinExistence type="predicted"/>
<organism evidence="1 2">
    <name type="scientific">Cricetulus griseus</name>
    <name type="common">Chinese hamster</name>
    <name type="synonym">Cricetulus barabensis griseus</name>
    <dbReference type="NCBI Taxonomy" id="10029"/>
    <lineage>
        <taxon>Eukaryota</taxon>
        <taxon>Metazoa</taxon>
        <taxon>Chordata</taxon>
        <taxon>Craniata</taxon>
        <taxon>Vertebrata</taxon>
        <taxon>Euteleostomi</taxon>
        <taxon>Mammalia</taxon>
        <taxon>Eutheria</taxon>
        <taxon>Euarchontoglires</taxon>
        <taxon>Glires</taxon>
        <taxon>Rodentia</taxon>
        <taxon>Myomorpha</taxon>
        <taxon>Muroidea</taxon>
        <taxon>Cricetidae</taxon>
        <taxon>Cricetinae</taxon>
        <taxon>Cricetulus</taxon>
    </lineage>
</organism>
<dbReference type="EMBL" id="JH000372">
    <property type="protein sequence ID" value="EGV99037.1"/>
    <property type="molecule type" value="Genomic_DNA"/>
</dbReference>
<dbReference type="Proteomes" id="UP000001075">
    <property type="component" value="Unassembled WGS sequence"/>
</dbReference>
<evidence type="ECO:0000313" key="1">
    <source>
        <dbReference type="EMBL" id="EGV99037.1"/>
    </source>
</evidence>